<keyword evidence="1" id="KW-1133">Transmembrane helix</keyword>
<name>A0A8G1VHA1_9EURO</name>
<evidence type="ECO:0000313" key="2">
    <source>
        <dbReference type="EMBL" id="RAH52027.1"/>
    </source>
</evidence>
<dbReference type="GeneID" id="37158025"/>
<feature type="transmembrane region" description="Helical" evidence="1">
    <location>
        <begin position="12"/>
        <end position="29"/>
    </location>
</feature>
<reference evidence="2 3" key="1">
    <citation type="submission" date="2018-02" db="EMBL/GenBank/DDBJ databases">
        <title>The genomes of Aspergillus section Nigri reveals drivers in fungal speciation.</title>
        <authorList>
            <consortium name="DOE Joint Genome Institute"/>
            <person name="Vesth T.C."/>
            <person name="Nybo J."/>
            <person name="Theobald S."/>
            <person name="Brandl J."/>
            <person name="Frisvad J.C."/>
            <person name="Nielsen K.F."/>
            <person name="Lyhne E.K."/>
            <person name="Kogle M.E."/>
            <person name="Kuo A."/>
            <person name="Riley R."/>
            <person name="Clum A."/>
            <person name="Nolan M."/>
            <person name="Lipzen A."/>
            <person name="Salamov A."/>
            <person name="Henrissat B."/>
            <person name="Wiebenga A."/>
            <person name="De vries R.P."/>
            <person name="Grigoriev I.V."/>
            <person name="Mortensen U.H."/>
            <person name="Andersen M.R."/>
            <person name="Baker S.E."/>
        </authorList>
    </citation>
    <scope>NUCLEOTIDE SEQUENCE [LARGE SCALE GENOMIC DNA]</scope>
    <source>
        <strain evidence="2 3">CBS 112811</strain>
    </source>
</reference>
<protein>
    <submittedName>
        <fullName evidence="2">Uncharacterized protein</fullName>
    </submittedName>
</protein>
<dbReference type="EMBL" id="KZ825089">
    <property type="protein sequence ID" value="RAH52027.1"/>
    <property type="molecule type" value="Genomic_DNA"/>
</dbReference>
<sequence>MARICRFNYSQLPWGLPLCGWIGGIILLIPKSGQFYPDIHHVRRGETGNFPGGIAG</sequence>
<dbReference type="Proteomes" id="UP000249526">
    <property type="component" value="Unassembled WGS sequence"/>
</dbReference>
<keyword evidence="1" id="KW-0472">Membrane</keyword>
<keyword evidence="3" id="KW-1185">Reference proteome</keyword>
<evidence type="ECO:0000313" key="3">
    <source>
        <dbReference type="Proteomes" id="UP000249526"/>
    </source>
</evidence>
<keyword evidence="1" id="KW-0812">Transmembrane</keyword>
<accession>A0A8G1VHA1</accession>
<dbReference type="RefSeq" id="XP_025509949.1">
    <property type="nucleotide sequence ID" value="XM_025654623.1"/>
</dbReference>
<gene>
    <name evidence="2" type="ORF">BO85DRAFT_211595</name>
</gene>
<organism evidence="2 3">
    <name type="scientific">Aspergillus piperis CBS 112811</name>
    <dbReference type="NCBI Taxonomy" id="1448313"/>
    <lineage>
        <taxon>Eukaryota</taxon>
        <taxon>Fungi</taxon>
        <taxon>Dikarya</taxon>
        <taxon>Ascomycota</taxon>
        <taxon>Pezizomycotina</taxon>
        <taxon>Eurotiomycetes</taxon>
        <taxon>Eurotiomycetidae</taxon>
        <taxon>Eurotiales</taxon>
        <taxon>Aspergillaceae</taxon>
        <taxon>Aspergillus</taxon>
        <taxon>Aspergillus subgen. Circumdati</taxon>
    </lineage>
</organism>
<proteinExistence type="predicted"/>
<evidence type="ECO:0000256" key="1">
    <source>
        <dbReference type="SAM" id="Phobius"/>
    </source>
</evidence>
<dbReference type="AlphaFoldDB" id="A0A8G1VHA1"/>